<evidence type="ECO:0000256" key="5">
    <source>
        <dbReference type="ARBA" id="ARBA00022553"/>
    </source>
</evidence>
<proteinExistence type="predicted"/>
<dbReference type="PANTHER" id="PTHR43395:SF10">
    <property type="entry name" value="CHEMOTAXIS PROTEIN CHEA"/>
    <property type="match status" value="1"/>
</dbReference>
<dbReference type="CDD" id="cd00088">
    <property type="entry name" value="HPT"/>
    <property type="match status" value="1"/>
</dbReference>
<dbReference type="SUPFAM" id="SSF47384">
    <property type="entry name" value="Homodimeric domain of signal transducing histidine kinase"/>
    <property type="match status" value="1"/>
</dbReference>
<dbReference type="CDD" id="cd00731">
    <property type="entry name" value="CheA_reg"/>
    <property type="match status" value="1"/>
</dbReference>
<sequence>MSEDPAAAFRVEAEELLDGLEQDLLDLNHQLGDKTLVDAVFRGLHTLKGSGAMFGFDALAAFTHHCESAFDKVRKGVVPATAALVAVILSAADHMRALLDGDAAPGEDAAILARLEAAVSAAAGAEPPTPVSRRGWRLYFQLPRDSMRNGTNPLMLLDELRALGDCTVTVRTDRVPPLPALNVRDCYLGWDVTLIGDVGREAIEDVFLFVMDDMLLEIAPIAAEAVPAGADALPIDEAPVDEAPVAHEPDPVVAAQGQAANDDDGEPAAKLLVRTAAQSVRVPADRLDLLMDRVGELVIAQSRLSQLAQQDGGVALRSVSEEIERLSDELRATMMGLRMVPVGTLFSRFRRLIHDLARDTGKTIDLITEGEATEIDKTVIERLFDPLVHIVRNSCDHGLEPAEVRQAAGKPATGTVRLSAHHAGGEVVITVHDDGRGIDRARVRARAEENGLIQPDQPLTDNELLALIFAPGFSTATQVTSLSGRGVGMDVVKRTIETLRGTIDLASIEGEGSTITLRIPLTLAIIDGLLVRVGDGRYVLPLGAVEECLELSAEEDRRSHGRSLISLRDRLVPFVRLRELFATGTEPDPYQKIVVVSIGSERVGLVVDQIIGNHQTVIKSMSMLHRNVGAFSGATILGDGHVALILDIGHLVDLAQPREERRYAAV</sequence>
<dbReference type="PROSITE" id="PS50109">
    <property type="entry name" value="HIS_KIN"/>
    <property type="match status" value="1"/>
</dbReference>
<evidence type="ECO:0000259" key="15">
    <source>
        <dbReference type="PROSITE" id="PS50894"/>
    </source>
</evidence>
<keyword evidence="7" id="KW-0547">Nucleotide-binding</keyword>
<evidence type="ECO:0000256" key="9">
    <source>
        <dbReference type="ARBA" id="ARBA00022840"/>
    </source>
</evidence>
<dbReference type="SUPFAM" id="SSF50341">
    <property type="entry name" value="CheW-like"/>
    <property type="match status" value="1"/>
</dbReference>
<evidence type="ECO:0000256" key="4">
    <source>
        <dbReference type="ARBA" id="ARBA00022500"/>
    </source>
</evidence>
<dbReference type="SMART" id="SM00073">
    <property type="entry name" value="HPT"/>
    <property type="match status" value="1"/>
</dbReference>
<evidence type="ECO:0000256" key="3">
    <source>
        <dbReference type="ARBA" id="ARBA00021495"/>
    </source>
</evidence>
<keyword evidence="9" id="KW-0067">ATP-binding</keyword>
<dbReference type="Gene3D" id="3.30.565.10">
    <property type="entry name" value="Histidine kinase-like ATPase, C-terminal domain"/>
    <property type="match status" value="1"/>
</dbReference>
<comment type="catalytic activity">
    <reaction evidence="1">
        <text>ATP + protein L-histidine = ADP + protein N-phospho-L-histidine.</text>
        <dbReference type="EC" id="2.7.13.3"/>
    </reaction>
</comment>
<dbReference type="Pfam" id="PF01584">
    <property type="entry name" value="CheW"/>
    <property type="match status" value="1"/>
</dbReference>
<dbReference type="InterPro" id="IPR036061">
    <property type="entry name" value="CheW-like_dom_sf"/>
</dbReference>
<dbReference type="SUPFAM" id="SSF47226">
    <property type="entry name" value="Histidine-containing phosphotransfer domain, HPT domain"/>
    <property type="match status" value="1"/>
</dbReference>
<dbReference type="InterPro" id="IPR003594">
    <property type="entry name" value="HATPase_dom"/>
</dbReference>
<dbReference type="PANTHER" id="PTHR43395">
    <property type="entry name" value="SENSOR HISTIDINE KINASE CHEA"/>
    <property type="match status" value="1"/>
</dbReference>
<dbReference type="Proteomes" id="UP001367771">
    <property type="component" value="Unassembled WGS sequence"/>
</dbReference>
<dbReference type="InterPro" id="IPR004358">
    <property type="entry name" value="Sig_transdc_His_kin-like_C"/>
</dbReference>
<keyword evidence="17" id="KW-1185">Reference proteome</keyword>
<dbReference type="PRINTS" id="PR00344">
    <property type="entry name" value="BCTRLSENSOR"/>
</dbReference>
<name>A0ABU8H3F8_9SPHN</name>
<keyword evidence="4" id="KW-0145">Chemotaxis</keyword>
<evidence type="ECO:0000259" key="13">
    <source>
        <dbReference type="PROSITE" id="PS50109"/>
    </source>
</evidence>
<dbReference type="InterPro" id="IPR036641">
    <property type="entry name" value="HPT_dom_sf"/>
</dbReference>
<keyword evidence="6 16" id="KW-0808">Transferase</keyword>
<evidence type="ECO:0000256" key="12">
    <source>
        <dbReference type="PROSITE-ProRule" id="PRU00110"/>
    </source>
</evidence>
<evidence type="ECO:0000313" key="16">
    <source>
        <dbReference type="EMBL" id="MEI5687508.1"/>
    </source>
</evidence>
<dbReference type="SMART" id="SM00260">
    <property type="entry name" value="CheW"/>
    <property type="match status" value="1"/>
</dbReference>
<dbReference type="SUPFAM" id="SSF55874">
    <property type="entry name" value="ATPase domain of HSP90 chaperone/DNA topoisomerase II/histidine kinase"/>
    <property type="match status" value="1"/>
</dbReference>
<dbReference type="RefSeq" id="WP_336545243.1">
    <property type="nucleotide sequence ID" value="NZ_JBBBDM010000003.1"/>
</dbReference>
<evidence type="ECO:0000256" key="6">
    <source>
        <dbReference type="ARBA" id="ARBA00022679"/>
    </source>
</evidence>
<evidence type="ECO:0000313" key="17">
    <source>
        <dbReference type="Proteomes" id="UP001367771"/>
    </source>
</evidence>
<evidence type="ECO:0000256" key="11">
    <source>
        <dbReference type="ARBA" id="ARBA00035100"/>
    </source>
</evidence>
<dbReference type="CDD" id="cd16916">
    <property type="entry name" value="HATPase_CheA-like"/>
    <property type="match status" value="1"/>
</dbReference>
<feature type="domain" description="HPt" evidence="15">
    <location>
        <begin position="1"/>
        <end position="102"/>
    </location>
</feature>
<dbReference type="EMBL" id="JBBBDM010000003">
    <property type="protein sequence ID" value="MEI5687508.1"/>
    <property type="molecule type" value="Genomic_DNA"/>
</dbReference>
<protein>
    <recommendedName>
        <fullName evidence="3">Chemotaxis protein CheA</fullName>
        <ecNumber evidence="2">2.7.13.3</ecNumber>
    </recommendedName>
</protein>
<dbReference type="Gene3D" id="2.30.30.40">
    <property type="entry name" value="SH3 Domains"/>
    <property type="match status" value="1"/>
</dbReference>
<dbReference type="SMART" id="SM01231">
    <property type="entry name" value="H-kinase_dim"/>
    <property type="match status" value="1"/>
</dbReference>
<dbReference type="InterPro" id="IPR036097">
    <property type="entry name" value="HisK_dim/P_sf"/>
</dbReference>
<dbReference type="Pfam" id="PF02895">
    <property type="entry name" value="H-kinase_dim"/>
    <property type="match status" value="1"/>
</dbReference>
<keyword evidence="8" id="KW-0418">Kinase</keyword>
<dbReference type="EC" id="2.7.13.3" evidence="2"/>
<dbReference type="InterPro" id="IPR005467">
    <property type="entry name" value="His_kinase_dom"/>
</dbReference>
<dbReference type="PROSITE" id="PS50894">
    <property type="entry name" value="HPT"/>
    <property type="match status" value="1"/>
</dbReference>
<dbReference type="InterPro" id="IPR051315">
    <property type="entry name" value="Bact_Chemotaxis_CheA"/>
</dbReference>
<evidence type="ECO:0000256" key="8">
    <source>
        <dbReference type="ARBA" id="ARBA00022777"/>
    </source>
</evidence>
<gene>
    <name evidence="16" type="ORF">V8201_10515</name>
</gene>
<comment type="caution">
    <text evidence="16">The sequence shown here is derived from an EMBL/GenBank/DDBJ whole genome shotgun (WGS) entry which is preliminary data.</text>
</comment>
<evidence type="ECO:0000256" key="7">
    <source>
        <dbReference type="ARBA" id="ARBA00022741"/>
    </source>
</evidence>
<dbReference type="InterPro" id="IPR008207">
    <property type="entry name" value="Sig_transdc_His_kin_Hpt_dom"/>
</dbReference>
<dbReference type="PROSITE" id="PS50851">
    <property type="entry name" value="CHEW"/>
    <property type="match status" value="1"/>
</dbReference>
<dbReference type="Pfam" id="PF01627">
    <property type="entry name" value="Hpt"/>
    <property type="match status" value="1"/>
</dbReference>
<keyword evidence="10" id="KW-0902">Two-component regulatory system</keyword>
<organism evidence="16 17">
    <name type="scientific">Sphingomonas kyungheensis</name>
    <dbReference type="NCBI Taxonomy" id="1069987"/>
    <lineage>
        <taxon>Bacteria</taxon>
        <taxon>Pseudomonadati</taxon>
        <taxon>Pseudomonadota</taxon>
        <taxon>Alphaproteobacteria</taxon>
        <taxon>Sphingomonadales</taxon>
        <taxon>Sphingomonadaceae</taxon>
        <taxon>Sphingomonas</taxon>
    </lineage>
</organism>
<dbReference type="SMART" id="SM00387">
    <property type="entry name" value="HATPase_c"/>
    <property type="match status" value="1"/>
</dbReference>
<feature type="modified residue" description="Phosphohistidine" evidence="12">
    <location>
        <position position="45"/>
    </location>
</feature>
<dbReference type="Pfam" id="PF02518">
    <property type="entry name" value="HATPase_c"/>
    <property type="match status" value="1"/>
</dbReference>
<dbReference type="InterPro" id="IPR004105">
    <property type="entry name" value="CheA-like_dim"/>
</dbReference>
<evidence type="ECO:0000256" key="2">
    <source>
        <dbReference type="ARBA" id="ARBA00012438"/>
    </source>
</evidence>
<evidence type="ECO:0000256" key="10">
    <source>
        <dbReference type="ARBA" id="ARBA00023012"/>
    </source>
</evidence>
<comment type="function">
    <text evidence="11">Involved in the transmission of sensory signals from the chemoreceptors to the flagellar motors. CheA is autophosphorylated; it can transfer its phosphate group to either CheB or CheY.</text>
</comment>
<reference evidence="16 17" key="1">
    <citation type="journal article" date="2013" name="Int. J. Syst. Evol. Microbiol.">
        <title>Sphingomonas kyungheensis sp. nov., a bacterium with ginsenoside-converting activity isolated from soil of a ginseng field.</title>
        <authorList>
            <person name="Son H.M."/>
            <person name="Yang J.E."/>
            <person name="Park Y."/>
            <person name="Han C.K."/>
            <person name="Kim S.G."/>
            <person name="Kook M."/>
            <person name="Yi T.H."/>
        </authorList>
    </citation>
    <scope>NUCLEOTIDE SEQUENCE [LARGE SCALE GENOMIC DNA]</scope>
    <source>
        <strain evidence="16 17">LMG 26582</strain>
    </source>
</reference>
<evidence type="ECO:0000256" key="1">
    <source>
        <dbReference type="ARBA" id="ARBA00000085"/>
    </source>
</evidence>
<evidence type="ECO:0000259" key="14">
    <source>
        <dbReference type="PROSITE" id="PS50851"/>
    </source>
</evidence>
<dbReference type="Gene3D" id="1.20.120.160">
    <property type="entry name" value="HPT domain"/>
    <property type="match status" value="1"/>
</dbReference>
<feature type="domain" description="CheW-like" evidence="14">
    <location>
        <begin position="525"/>
        <end position="657"/>
    </location>
</feature>
<feature type="domain" description="Histidine kinase" evidence="13">
    <location>
        <begin position="275"/>
        <end position="523"/>
    </location>
</feature>
<dbReference type="InterPro" id="IPR002545">
    <property type="entry name" value="CheW-lke_dom"/>
</dbReference>
<keyword evidence="5 12" id="KW-0597">Phosphoprotein</keyword>
<dbReference type="GO" id="GO:0004673">
    <property type="term" value="F:protein histidine kinase activity"/>
    <property type="evidence" value="ECO:0007669"/>
    <property type="project" value="UniProtKB-EC"/>
</dbReference>
<dbReference type="InterPro" id="IPR037006">
    <property type="entry name" value="CheA-like_homodim_sf"/>
</dbReference>
<accession>A0ABU8H3F8</accession>
<dbReference type="Gene3D" id="1.10.287.560">
    <property type="entry name" value="Histidine kinase CheA-like, homodimeric domain"/>
    <property type="match status" value="1"/>
</dbReference>
<dbReference type="InterPro" id="IPR036890">
    <property type="entry name" value="HATPase_C_sf"/>
</dbReference>